<reference evidence="1" key="1">
    <citation type="journal article" date="2021" name="PeerJ">
        <title>Extensive microbial diversity within the chicken gut microbiome revealed by metagenomics and culture.</title>
        <authorList>
            <person name="Gilroy R."/>
            <person name="Ravi A."/>
            <person name="Getino M."/>
            <person name="Pursley I."/>
            <person name="Horton D.L."/>
            <person name="Alikhan N.F."/>
            <person name="Baker D."/>
            <person name="Gharbi K."/>
            <person name="Hall N."/>
            <person name="Watson M."/>
            <person name="Adriaenssens E.M."/>
            <person name="Foster-Nyarko E."/>
            <person name="Jarju S."/>
            <person name="Secka A."/>
            <person name="Antonio M."/>
            <person name="Oren A."/>
            <person name="Chaudhuri R.R."/>
            <person name="La Ragione R."/>
            <person name="Hildebrand F."/>
            <person name="Pallen M.J."/>
        </authorList>
    </citation>
    <scope>NUCLEOTIDE SEQUENCE</scope>
    <source>
        <strain evidence="1">ChiGjej6B6-14162</strain>
    </source>
</reference>
<sequence>MRQQHYTVAGHTFSLEMAEKSPLWRQLQNYEPFLSEPGKNRTFYLKATPETFSIQDFQLIYHADHPAPGDLVMNVFLKDKRYLIEFSSYQEGELTGQLLVDFEKREALLAFTDRPSLQALFLNNALMTCFMLFTLDKNTLLTHASAVINQGKAYLFLGKSGTGKSTHSRLWLENIEGTTLLNDDNPVIRLTQEGIAMAYGTPWSGKTPCYRNEAVPLGGIIRIRRALENQAQRLNPIEAYASLSTSCSRMPGDKRLDSERHATLSALIAHVPCWVMNCLPNPEAAKVCATAVRIN</sequence>
<evidence type="ECO:0000313" key="2">
    <source>
        <dbReference type="Proteomes" id="UP000886740"/>
    </source>
</evidence>
<dbReference type="SUPFAM" id="SSF53795">
    <property type="entry name" value="PEP carboxykinase-like"/>
    <property type="match status" value="1"/>
</dbReference>
<gene>
    <name evidence="1" type="ORF">H9977_03215</name>
</gene>
<evidence type="ECO:0008006" key="3">
    <source>
        <dbReference type="Google" id="ProtNLM"/>
    </source>
</evidence>
<proteinExistence type="predicted"/>
<comment type="caution">
    <text evidence="1">The sequence shown here is derived from an EMBL/GenBank/DDBJ whole genome shotgun (WGS) entry which is preliminary data.</text>
</comment>
<name>A0A9D2BF84_9BACT</name>
<evidence type="ECO:0000313" key="1">
    <source>
        <dbReference type="EMBL" id="HIX74036.1"/>
    </source>
</evidence>
<dbReference type="Gene3D" id="3.40.50.300">
    <property type="entry name" value="P-loop containing nucleotide triphosphate hydrolases"/>
    <property type="match status" value="1"/>
</dbReference>
<organism evidence="1 2">
    <name type="scientific">Candidatus Parabacteroides intestinipullorum</name>
    <dbReference type="NCBI Taxonomy" id="2838723"/>
    <lineage>
        <taxon>Bacteria</taxon>
        <taxon>Pseudomonadati</taxon>
        <taxon>Bacteroidota</taxon>
        <taxon>Bacteroidia</taxon>
        <taxon>Bacteroidales</taxon>
        <taxon>Tannerellaceae</taxon>
        <taxon>Parabacteroides</taxon>
    </lineage>
</organism>
<accession>A0A9D2BF84</accession>
<dbReference type="EMBL" id="DXEL01000027">
    <property type="protein sequence ID" value="HIX74036.1"/>
    <property type="molecule type" value="Genomic_DNA"/>
</dbReference>
<protein>
    <recommendedName>
        <fullName evidence="3">Phosphoenolpyruvate carboxykinase</fullName>
    </recommendedName>
</protein>
<dbReference type="InterPro" id="IPR027417">
    <property type="entry name" value="P-loop_NTPase"/>
</dbReference>
<dbReference type="Proteomes" id="UP000886740">
    <property type="component" value="Unassembled WGS sequence"/>
</dbReference>
<dbReference type="AlphaFoldDB" id="A0A9D2BF84"/>
<reference evidence="1" key="2">
    <citation type="submission" date="2021-04" db="EMBL/GenBank/DDBJ databases">
        <authorList>
            <person name="Gilroy R."/>
        </authorList>
    </citation>
    <scope>NUCLEOTIDE SEQUENCE</scope>
    <source>
        <strain evidence="1">ChiGjej6B6-14162</strain>
    </source>
</reference>